<reference evidence="5 6" key="1">
    <citation type="journal article" date="2004" name="Science">
        <title>The Ashbya gossypii genome as a tool for mapping the ancient Saccharomyces cerevisiae genome.</title>
        <authorList>
            <person name="Dietrich F.S."/>
            <person name="Voegeli S."/>
            <person name="Brachat S."/>
            <person name="Lerch A."/>
            <person name="Gates K."/>
            <person name="Steiner S."/>
            <person name="Mohr C."/>
            <person name="Pohlmann R."/>
            <person name="Luedi P."/>
            <person name="Choi S."/>
            <person name="Wing R.A."/>
            <person name="Flavier A."/>
            <person name="Gaffney T.D."/>
            <person name="Philippsen P."/>
        </authorList>
    </citation>
    <scope>NUCLEOTIDE SEQUENCE [LARGE SCALE GENOMIC DNA]</scope>
    <source>
        <strain evidence="6">ATCC 10895 / CBS 109.51 / FGSC 9923 / NRRL Y-1056</strain>
    </source>
</reference>
<dbReference type="FunFam" id="3.40.50.300:FF:000827">
    <property type="entry name" value="KTI12 chromatin-associated homolog"/>
    <property type="match status" value="1"/>
</dbReference>
<dbReference type="OrthoDB" id="9972657at2759"/>
<dbReference type="GO" id="GO:0005634">
    <property type="term" value="C:nucleus"/>
    <property type="evidence" value="ECO:0007669"/>
    <property type="project" value="EnsemblFungi"/>
</dbReference>
<dbReference type="GO" id="GO:0002098">
    <property type="term" value="P:tRNA wobble uridine modification"/>
    <property type="evidence" value="ECO:0000318"/>
    <property type="project" value="GO_Central"/>
</dbReference>
<name>Q75DR6_EREGS</name>
<dbReference type="GO" id="GO:0005524">
    <property type="term" value="F:ATP binding"/>
    <property type="evidence" value="ECO:0007669"/>
    <property type="project" value="UniProtKB-KW"/>
</dbReference>
<evidence type="ECO:0000313" key="6">
    <source>
        <dbReference type="Proteomes" id="UP000000591"/>
    </source>
</evidence>
<dbReference type="Gene3D" id="3.40.50.300">
    <property type="entry name" value="P-loop containing nucleotide triphosphate hydrolases"/>
    <property type="match status" value="1"/>
</dbReference>
<dbReference type="HOGENOM" id="CLU_027147_2_0_1"/>
<dbReference type="GO" id="GO:0005737">
    <property type="term" value="C:cytoplasm"/>
    <property type="evidence" value="ECO:0007669"/>
    <property type="project" value="EnsemblFungi"/>
</dbReference>
<proteinExistence type="inferred from homology"/>
<organism evidence="5 6">
    <name type="scientific">Eremothecium gossypii (strain ATCC 10895 / CBS 109.51 / FGSC 9923 / NRRL Y-1056)</name>
    <name type="common">Yeast</name>
    <name type="synonym">Ashbya gossypii</name>
    <dbReference type="NCBI Taxonomy" id="284811"/>
    <lineage>
        <taxon>Eukaryota</taxon>
        <taxon>Fungi</taxon>
        <taxon>Dikarya</taxon>
        <taxon>Ascomycota</taxon>
        <taxon>Saccharomycotina</taxon>
        <taxon>Saccharomycetes</taxon>
        <taxon>Saccharomycetales</taxon>
        <taxon>Saccharomycetaceae</taxon>
        <taxon>Eremothecium</taxon>
    </lineage>
</organism>
<dbReference type="STRING" id="284811.Q75DR6"/>
<keyword evidence="2" id="KW-0067">ATP-binding</keyword>
<protein>
    <submittedName>
        <fullName evidence="5">ABL049Cp</fullName>
    </submittedName>
</protein>
<dbReference type="eggNOG" id="KOG3062">
    <property type="taxonomic scope" value="Eukaryota"/>
</dbReference>
<dbReference type="GO" id="GO:0006357">
    <property type="term" value="P:regulation of transcription by RNA polymerase II"/>
    <property type="evidence" value="ECO:0007669"/>
    <property type="project" value="EnsemblFungi"/>
</dbReference>
<dbReference type="InterPro" id="IPR027417">
    <property type="entry name" value="P-loop_NTPase"/>
</dbReference>
<dbReference type="InterPro" id="IPR013641">
    <property type="entry name" value="KTI12/PSTK"/>
</dbReference>
<dbReference type="GeneID" id="4618981"/>
<reference evidence="6" key="2">
    <citation type="journal article" date="2013" name="G3 (Bethesda)">
        <title>Genomes of Ashbya fungi isolated from insects reveal four mating-type loci, numerous translocations, lack of transposons, and distinct gene duplications.</title>
        <authorList>
            <person name="Dietrich F.S."/>
            <person name="Voegeli S."/>
            <person name="Kuo S."/>
            <person name="Philippsen P."/>
        </authorList>
    </citation>
    <scope>GENOME REANNOTATION</scope>
    <source>
        <strain evidence="6">ATCC 10895 / CBS 109.51 / FGSC 9923 / NRRL Y-1056</strain>
    </source>
</reference>
<gene>
    <name evidence="5" type="ORF">AGOS_ABL049C</name>
</gene>
<dbReference type="InParanoid" id="Q75DR6"/>
<dbReference type="Pfam" id="PF08433">
    <property type="entry name" value="KTI12"/>
    <property type="match status" value="1"/>
</dbReference>
<dbReference type="FunCoup" id="Q75DR6">
    <property type="interactions" value="696"/>
</dbReference>
<sequence>MPLVLLTGFPSSGKTTYARQLEALLQAKCASSPELAKYTVVYHSDETLGIQHDDYKTSQGEKSARSKIMSVVKRDLSRNAIVIVDSLNYIKGFRYQLHCEVKHAMTTYCLVHCLAAYEKLVQWNTQQDTPWDAALLEALIQRYEEPNPATRWDSPLFAVLSGEDKLEAIADDVYKALFPQLYRDCADRETEKLLQGLTPNSATILKPAAHVNLVQVLDSETQAVVKTIMQHLQSNVVSGNIRVIVSETKDINDPSCCYVELQSDRVGMAQLQRIRRQFVQMNKLRNIEKERIIPLFTEFLNKNLRSDL</sequence>
<dbReference type="SUPFAM" id="SSF52540">
    <property type="entry name" value="P-loop containing nucleoside triphosphate hydrolases"/>
    <property type="match status" value="1"/>
</dbReference>
<dbReference type="KEGG" id="ago:AGOS_ABL049C"/>
<keyword evidence="6" id="KW-1185">Reference proteome</keyword>
<dbReference type="AlphaFoldDB" id="Q75DR6"/>
<dbReference type="RefSeq" id="NP_982898.2">
    <property type="nucleotide sequence ID" value="NM_208251.2"/>
</dbReference>
<comment type="similarity">
    <text evidence="3">Belongs to the KTI12 family.</text>
</comment>
<dbReference type="Proteomes" id="UP000000591">
    <property type="component" value="Chromosome II"/>
</dbReference>
<accession>Q75DR6</accession>
<dbReference type="EMBL" id="AE016815">
    <property type="protein sequence ID" value="AAS50722.2"/>
    <property type="molecule type" value="Genomic_DNA"/>
</dbReference>
<evidence type="ECO:0000313" key="5">
    <source>
        <dbReference type="EMBL" id="AAS50722.2"/>
    </source>
</evidence>
<evidence type="ECO:0000256" key="3">
    <source>
        <dbReference type="ARBA" id="ARBA00025768"/>
    </source>
</evidence>
<evidence type="ECO:0000256" key="1">
    <source>
        <dbReference type="ARBA" id="ARBA00022741"/>
    </source>
</evidence>
<evidence type="ECO:0000256" key="4">
    <source>
        <dbReference type="ARBA" id="ARBA00063730"/>
    </source>
</evidence>
<dbReference type="PANTHER" id="PTHR12435">
    <property type="match status" value="1"/>
</dbReference>
<dbReference type="GO" id="GO:0003682">
    <property type="term" value="F:chromatin binding"/>
    <property type="evidence" value="ECO:0007669"/>
    <property type="project" value="EnsemblFungi"/>
</dbReference>
<dbReference type="OMA" id="THSRWDK"/>
<keyword evidence="1" id="KW-0547">Nucleotide-binding</keyword>
<evidence type="ECO:0000256" key="2">
    <source>
        <dbReference type="ARBA" id="ARBA00022840"/>
    </source>
</evidence>
<comment type="subunit">
    <text evidence="4">Interacts with the elongator complex.</text>
</comment>